<dbReference type="InterPro" id="IPR016181">
    <property type="entry name" value="Acyl_CoA_acyltransferase"/>
</dbReference>
<evidence type="ECO:0000313" key="1">
    <source>
        <dbReference type="EMBL" id="GAA3893259.1"/>
    </source>
</evidence>
<evidence type="ECO:0000313" key="2">
    <source>
        <dbReference type="Proteomes" id="UP001500133"/>
    </source>
</evidence>
<name>A0ABP7L1K2_9GAMM</name>
<organism evidence="1 2">
    <name type="scientific">Halomonas cibimaris</name>
    <dbReference type="NCBI Taxonomy" id="657012"/>
    <lineage>
        <taxon>Bacteria</taxon>
        <taxon>Pseudomonadati</taxon>
        <taxon>Pseudomonadota</taxon>
        <taxon>Gammaproteobacteria</taxon>
        <taxon>Oceanospirillales</taxon>
        <taxon>Halomonadaceae</taxon>
        <taxon>Halomonas</taxon>
    </lineage>
</organism>
<reference evidence="2" key="1">
    <citation type="journal article" date="2019" name="Int. J. Syst. Evol. Microbiol.">
        <title>The Global Catalogue of Microorganisms (GCM) 10K type strain sequencing project: providing services to taxonomists for standard genome sequencing and annotation.</title>
        <authorList>
            <consortium name="The Broad Institute Genomics Platform"/>
            <consortium name="The Broad Institute Genome Sequencing Center for Infectious Disease"/>
            <person name="Wu L."/>
            <person name="Ma J."/>
        </authorList>
    </citation>
    <scope>NUCLEOTIDE SEQUENCE [LARGE SCALE GENOMIC DNA]</scope>
    <source>
        <strain evidence="2">JCM 16914</strain>
    </source>
</reference>
<keyword evidence="2" id="KW-1185">Reference proteome</keyword>
<dbReference type="EMBL" id="BAAAZT010000005">
    <property type="protein sequence ID" value="GAA3893259.1"/>
    <property type="molecule type" value="Genomic_DNA"/>
</dbReference>
<comment type="caution">
    <text evidence="1">The sequence shown here is derived from an EMBL/GenBank/DDBJ whole genome shotgun (WGS) entry which is preliminary data.</text>
</comment>
<gene>
    <name evidence="1" type="ORF">GCM10022228_00440</name>
</gene>
<dbReference type="Proteomes" id="UP001500133">
    <property type="component" value="Unassembled WGS sequence"/>
</dbReference>
<evidence type="ECO:0008006" key="3">
    <source>
        <dbReference type="Google" id="ProtNLM"/>
    </source>
</evidence>
<dbReference type="SUPFAM" id="SSF55729">
    <property type="entry name" value="Acyl-CoA N-acyltransferases (Nat)"/>
    <property type="match status" value="1"/>
</dbReference>
<proteinExistence type="predicted"/>
<sequence length="285" mass="33357">MIGYCFMIDHAVHWRSNQGGLFPLSPPGTLRNFDDSSAKNLLEKTGKLFCRWETCFGQVSDSNWWHIIKDKPEVIENLPKKTRYMIRKADKAYEARPVELSVIRDKGYPVYVRAYERYDTHEPMFSEKEFRDAIETLPAETEWWGVFNRETNDLVAFSENYVENGTCFYVTMWLEPEAMAKFVGYLIFHEMELHYLQDRGFQYVSDGARSLSHDTNIHDFLIRKFNFRKAYAKLHVVYKPWLGAAVSCAYPFRNLIGKVSLGPFKKASILLKQEEIRRSCARVVG</sequence>
<dbReference type="Gene3D" id="3.40.630.30">
    <property type="match status" value="1"/>
</dbReference>
<accession>A0ABP7L1K2</accession>
<protein>
    <recommendedName>
        <fullName evidence="3">BioF2-like acetyltransferase domain-containing protein</fullName>
    </recommendedName>
</protein>